<dbReference type="EMBL" id="BAAAQX010000006">
    <property type="protein sequence ID" value="GAA2207423.1"/>
    <property type="molecule type" value="Genomic_DNA"/>
</dbReference>
<dbReference type="PROSITE" id="PS51257">
    <property type="entry name" value="PROKAR_LIPOPROTEIN"/>
    <property type="match status" value="1"/>
</dbReference>
<proteinExistence type="predicted"/>
<dbReference type="InterPro" id="IPR050490">
    <property type="entry name" value="Bact_solute-bd_prot1"/>
</dbReference>
<name>A0ABP5PA93_9ACTN</name>
<protein>
    <submittedName>
        <fullName evidence="1">Extracellular solute-binding protein</fullName>
    </submittedName>
</protein>
<sequence>MTVSRRDLLRTAGLSTMALGLAACGRGFGGGGSSGGGVQLNMVWWGDATRAKKTQAALDLWLRENPGVTVRTEYQDSGPYKDKLATRFAAGDPPDLMMMRMDSVREYADRGVLMDIKAQNGAVDVSALSEPAIGLASVGGKYFGIPSGLNTIGFVVNKSTAARYGAQVPDGNTWSWKDLAAFAQGITEASGKKVYGAHFDAGTLANLIVFVRQKGEDFYTADGHLGVSEATMTAWFEMFDELRAAGAIPPAGFVESLGASAEQSPLAKGLIAAQIIPTNNFAANQAVTGGNLALLRIPGETTEKRRGQSIDTPALWSVAAASRHPKETLSLLSFLINDPEASKATGTTRGVPANTSVASAIKPVLSADDQVATDYLLALQKEELPRAYTYPPGSSSIAASLTTIAAEVEFGRQTPARAAKAFMEAGRKALGK</sequence>
<dbReference type="Proteomes" id="UP001499843">
    <property type="component" value="Unassembled WGS sequence"/>
</dbReference>
<dbReference type="PROSITE" id="PS51318">
    <property type="entry name" value="TAT"/>
    <property type="match status" value="1"/>
</dbReference>
<evidence type="ECO:0000313" key="2">
    <source>
        <dbReference type="Proteomes" id="UP001499843"/>
    </source>
</evidence>
<dbReference type="PANTHER" id="PTHR43649:SF12">
    <property type="entry name" value="DIACETYLCHITOBIOSE BINDING PROTEIN DASA"/>
    <property type="match status" value="1"/>
</dbReference>
<dbReference type="InterPro" id="IPR006311">
    <property type="entry name" value="TAT_signal"/>
</dbReference>
<gene>
    <name evidence="1" type="ORF">GCM10009850_028810</name>
</gene>
<comment type="caution">
    <text evidence="1">The sequence shown here is derived from an EMBL/GenBank/DDBJ whole genome shotgun (WGS) entry which is preliminary data.</text>
</comment>
<dbReference type="InterPro" id="IPR006059">
    <property type="entry name" value="SBP"/>
</dbReference>
<keyword evidence="2" id="KW-1185">Reference proteome</keyword>
<organism evidence="1 2">
    <name type="scientific">Nonomuraea monospora</name>
    <dbReference type="NCBI Taxonomy" id="568818"/>
    <lineage>
        <taxon>Bacteria</taxon>
        <taxon>Bacillati</taxon>
        <taxon>Actinomycetota</taxon>
        <taxon>Actinomycetes</taxon>
        <taxon>Streptosporangiales</taxon>
        <taxon>Streptosporangiaceae</taxon>
        <taxon>Nonomuraea</taxon>
    </lineage>
</organism>
<dbReference type="PANTHER" id="PTHR43649">
    <property type="entry name" value="ARABINOSE-BINDING PROTEIN-RELATED"/>
    <property type="match status" value="1"/>
</dbReference>
<dbReference type="SUPFAM" id="SSF53850">
    <property type="entry name" value="Periplasmic binding protein-like II"/>
    <property type="match status" value="1"/>
</dbReference>
<evidence type="ECO:0000313" key="1">
    <source>
        <dbReference type="EMBL" id="GAA2207423.1"/>
    </source>
</evidence>
<dbReference type="Gene3D" id="3.40.190.10">
    <property type="entry name" value="Periplasmic binding protein-like II"/>
    <property type="match status" value="2"/>
</dbReference>
<reference evidence="2" key="1">
    <citation type="journal article" date="2019" name="Int. J. Syst. Evol. Microbiol.">
        <title>The Global Catalogue of Microorganisms (GCM) 10K type strain sequencing project: providing services to taxonomists for standard genome sequencing and annotation.</title>
        <authorList>
            <consortium name="The Broad Institute Genomics Platform"/>
            <consortium name="The Broad Institute Genome Sequencing Center for Infectious Disease"/>
            <person name="Wu L."/>
            <person name="Ma J."/>
        </authorList>
    </citation>
    <scope>NUCLEOTIDE SEQUENCE [LARGE SCALE GENOMIC DNA]</scope>
    <source>
        <strain evidence="2">JCM 16114</strain>
    </source>
</reference>
<accession>A0ABP5PA93</accession>
<dbReference type="RefSeq" id="WP_344474610.1">
    <property type="nucleotide sequence ID" value="NZ_BAAAQX010000006.1"/>
</dbReference>
<dbReference type="Pfam" id="PF01547">
    <property type="entry name" value="SBP_bac_1"/>
    <property type="match status" value="1"/>
</dbReference>